<evidence type="ECO:0000313" key="9">
    <source>
        <dbReference type="Proteomes" id="UP001338582"/>
    </source>
</evidence>
<organism evidence="8 9">
    <name type="scientific">Australozyma saopauloensis</name>
    <dbReference type="NCBI Taxonomy" id="291208"/>
    <lineage>
        <taxon>Eukaryota</taxon>
        <taxon>Fungi</taxon>
        <taxon>Dikarya</taxon>
        <taxon>Ascomycota</taxon>
        <taxon>Saccharomycotina</taxon>
        <taxon>Pichiomycetes</taxon>
        <taxon>Metschnikowiaceae</taxon>
        <taxon>Australozyma</taxon>
    </lineage>
</organism>
<evidence type="ECO:0000313" key="8">
    <source>
        <dbReference type="EMBL" id="WPK26760.1"/>
    </source>
</evidence>
<dbReference type="AlphaFoldDB" id="A0AAX4HGJ7"/>
<evidence type="ECO:0000256" key="7">
    <source>
        <dbReference type="SAM" id="MobiDB-lite"/>
    </source>
</evidence>
<sequence>MVLSTRVSIQWGSDGPAESTHTLVSTSAADHFVDVRILTDRYPHIQTTEEPESFESIFDWAIVGEEKPIENTSKILFDHLINLQDIFKSLKLGKPFKSEPDIGDFSAIEGSEDRKETGEMVNPATNQLTPYVEIWRSLNPSRTTPTQEVREDRDEEGNEVNDENVINATYEFEHDSMYGRCIILGKWIQGVIHDRSDKTHPLSIYRAFHDDKEDKWVPLIRYGKQFASDFSPEILTIDSRWSRIE</sequence>
<dbReference type="GO" id="GO:0005737">
    <property type="term" value="C:cytoplasm"/>
    <property type="evidence" value="ECO:0007669"/>
    <property type="project" value="UniProtKB-SubCell"/>
</dbReference>
<dbReference type="EMBL" id="CP138898">
    <property type="protein sequence ID" value="WPK26760.1"/>
    <property type="molecule type" value="Genomic_DNA"/>
</dbReference>
<comment type="similarity">
    <text evidence="3">Belongs to the HRI1 family.</text>
</comment>
<keyword evidence="6" id="KW-0539">Nucleus</keyword>
<keyword evidence="9" id="KW-1185">Reference proteome</keyword>
<accession>A0AAX4HGJ7</accession>
<dbReference type="Gene3D" id="2.40.128.320">
    <property type="entry name" value="Protein HRI1, N-terminal domain"/>
    <property type="match status" value="1"/>
</dbReference>
<protein>
    <recommendedName>
        <fullName evidence="4">Protein HRI1</fullName>
    </recommendedName>
</protein>
<evidence type="ECO:0000256" key="4">
    <source>
        <dbReference type="ARBA" id="ARBA00017063"/>
    </source>
</evidence>
<feature type="region of interest" description="Disordered" evidence="7">
    <location>
        <begin position="141"/>
        <end position="160"/>
    </location>
</feature>
<gene>
    <name evidence="8" type="ORF">PUMCH_004121</name>
</gene>
<dbReference type="InterPro" id="IPR031818">
    <property type="entry name" value="Hri1"/>
</dbReference>
<name>A0AAX4HGJ7_9ASCO</name>
<dbReference type="Pfam" id="PF16815">
    <property type="entry name" value="HRI1"/>
    <property type="match status" value="1"/>
</dbReference>
<dbReference type="KEGG" id="asau:88175183"/>
<evidence type="ECO:0000256" key="3">
    <source>
        <dbReference type="ARBA" id="ARBA00005229"/>
    </source>
</evidence>
<dbReference type="RefSeq" id="XP_062879140.1">
    <property type="nucleotide sequence ID" value="XM_063023070.1"/>
</dbReference>
<dbReference type="Proteomes" id="UP001338582">
    <property type="component" value="Chromosome 5"/>
</dbReference>
<evidence type="ECO:0000256" key="5">
    <source>
        <dbReference type="ARBA" id="ARBA00022490"/>
    </source>
</evidence>
<evidence type="ECO:0000256" key="6">
    <source>
        <dbReference type="ARBA" id="ARBA00023242"/>
    </source>
</evidence>
<dbReference type="GeneID" id="88175183"/>
<reference evidence="8 9" key="1">
    <citation type="submission" date="2023-10" db="EMBL/GenBank/DDBJ databases">
        <title>Draft Genome Sequence of Candida saopaulonensis from a very Premature Infant with Sepsis.</title>
        <authorList>
            <person name="Ning Y."/>
            <person name="Dai R."/>
            <person name="Xiao M."/>
            <person name="Xu Y."/>
            <person name="Yan Q."/>
            <person name="Zhang L."/>
        </authorList>
    </citation>
    <scope>NUCLEOTIDE SEQUENCE [LARGE SCALE GENOMIC DNA]</scope>
    <source>
        <strain evidence="8 9">19XY460</strain>
    </source>
</reference>
<dbReference type="GO" id="GO:0005634">
    <property type="term" value="C:nucleus"/>
    <property type="evidence" value="ECO:0007669"/>
    <property type="project" value="UniProtKB-SubCell"/>
</dbReference>
<keyword evidence="5" id="KW-0963">Cytoplasm</keyword>
<evidence type="ECO:0000256" key="2">
    <source>
        <dbReference type="ARBA" id="ARBA00004496"/>
    </source>
</evidence>
<dbReference type="InterPro" id="IPR038744">
    <property type="entry name" value="Hri1_N"/>
</dbReference>
<dbReference type="InterPro" id="IPR043047">
    <property type="entry name" value="Hri1_N_sf"/>
</dbReference>
<evidence type="ECO:0000256" key="1">
    <source>
        <dbReference type="ARBA" id="ARBA00004123"/>
    </source>
</evidence>
<dbReference type="Gene3D" id="2.40.128.310">
    <property type="entry name" value="Protein HRI1, C-terminal domain"/>
    <property type="match status" value="1"/>
</dbReference>
<dbReference type="CDD" id="cd11692">
    <property type="entry name" value="HRI1_N_like"/>
    <property type="match status" value="1"/>
</dbReference>
<comment type="subcellular location">
    <subcellularLocation>
        <location evidence="2">Cytoplasm</location>
    </subcellularLocation>
    <subcellularLocation>
        <location evidence="1">Nucleus</location>
    </subcellularLocation>
</comment>
<proteinExistence type="inferred from homology"/>